<evidence type="ECO:0000256" key="1">
    <source>
        <dbReference type="SAM" id="Phobius"/>
    </source>
</evidence>
<feature type="transmembrane region" description="Helical" evidence="1">
    <location>
        <begin position="6"/>
        <end position="24"/>
    </location>
</feature>
<accession>A0A645G4C5</accession>
<name>A0A645G4C5_9ZZZZ</name>
<reference evidence="2" key="1">
    <citation type="submission" date="2019-08" db="EMBL/GenBank/DDBJ databases">
        <authorList>
            <person name="Kucharzyk K."/>
            <person name="Murdoch R.W."/>
            <person name="Higgins S."/>
            <person name="Loffler F."/>
        </authorList>
    </citation>
    <scope>NUCLEOTIDE SEQUENCE</scope>
</reference>
<keyword evidence="1" id="KW-1133">Transmembrane helix</keyword>
<keyword evidence="1" id="KW-0472">Membrane</keyword>
<proteinExistence type="predicted"/>
<keyword evidence="1" id="KW-0812">Transmembrane</keyword>
<sequence>MFDIYNIVGLILTLSILYLSANKYHRLLKLERLENVGASPEEYNAYDKRLRLECILLIVIMGIATIVSQFFKILTVAAVMLILGIIFKIIIDKCCPIPK</sequence>
<dbReference type="AlphaFoldDB" id="A0A645G4C5"/>
<gene>
    <name evidence="2" type="ORF">SDC9_166360</name>
</gene>
<dbReference type="EMBL" id="VSSQ01066463">
    <property type="protein sequence ID" value="MPN18994.1"/>
    <property type="molecule type" value="Genomic_DNA"/>
</dbReference>
<feature type="transmembrane region" description="Helical" evidence="1">
    <location>
        <begin position="73"/>
        <end position="91"/>
    </location>
</feature>
<comment type="caution">
    <text evidence="2">The sequence shown here is derived from an EMBL/GenBank/DDBJ whole genome shotgun (WGS) entry which is preliminary data.</text>
</comment>
<evidence type="ECO:0008006" key="3">
    <source>
        <dbReference type="Google" id="ProtNLM"/>
    </source>
</evidence>
<protein>
    <recommendedName>
        <fullName evidence="3">DUF3784 domain-containing protein</fullName>
    </recommendedName>
</protein>
<organism evidence="2">
    <name type="scientific">bioreactor metagenome</name>
    <dbReference type="NCBI Taxonomy" id="1076179"/>
    <lineage>
        <taxon>unclassified sequences</taxon>
        <taxon>metagenomes</taxon>
        <taxon>ecological metagenomes</taxon>
    </lineage>
</organism>
<feature type="transmembrane region" description="Helical" evidence="1">
    <location>
        <begin position="50"/>
        <end position="67"/>
    </location>
</feature>
<evidence type="ECO:0000313" key="2">
    <source>
        <dbReference type="EMBL" id="MPN18994.1"/>
    </source>
</evidence>